<evidence type="ECO:0000259" key="6">
    <source>
        <dbReference type="SMART" id="SM00479"/>
    </source>
</evidence>
<dbReference type="PANTHER" id="PTHR30231:SF4">
    <property type="entry name" value="PROTEIN NEN2"/>
    <property type="match status" value="1"/>
</dbReference>
<dbReference type="Gene3D" id="3.30.420.10">
    <property type="entry name" value="Ribonuclease H-like superfamily/Ribonuclease H"/>
    <property type="match status" value="1"/>
</dbReference>
<organism evidence="7 8">
    <name type="scientific">Microlunatus spumicola</name>
    <dbReference type="NCBI Taxonomy" id="81499"/>
    <lineage>
        <taxon>Bacteria</taxon>
        <taxon>Bacillati</taxon>
        <taxon>Actinomycetota</taxon>
        <taxon>Actinomycetes</taxon>
        <taxon>Propionibacteriales</taxon>
        <taxon>Propionibacteriaceae</taxon>
        <taxon>Microlunatus</taxon>
    </lineage>
</organism>
<dbReference type="SUPFAM" id="SSF53098">
    <property type="entry name" value="Ribonuclease H-like"/>
    <property type="match status" value="1"/>
</dbReference>
<evidence type="ECO:0000256" key="5">
    <source>
        <dbReference type="SAM" id="Phobius"/>
    </source>
</evidence>
<feature type="compositionally biased region" description="Low complexity" evidence="4">
    <location>
        <begin position="57"/>
        <end position="67"/>
    </location>
</feature>
<gene>
    <name evidence="7" type="ORF">GCM10022197_22030</name>
</gene>
<feature type="region of interest" description="Disordered" evidence="4">
    <location>
        <begin position="57"/>
        <end position="76"/>
    </location>
</feature>
<dbReference type="Proteomes" id="UP001500767">
    <property type="component" value="Unassembled WGS sequence"/>
</dbReference>
<reference evidence="8" key="1">
    <citation type="journal article" date="2019" name="Int. J. Syst. Evol. Microbiol.">
        <title>The Global Catalogue of Microorganisms (GCM) 10K type strain sequencing project: providing services to taxonomists for standard genome sequencing and annotation.</title>
        <authorList>
            <consortium name="The Broad Institute Genomics Platform"/>
            <consortium name="The Broad Institute Genome Sequencing Center for Infectious Disease"/>
            <person name="Wu L."/>
            <person name="Ma J."/>
        </authorList>
    </citation>
    <scope>NUCLEOTIDE SEQUENCE [LARGE SCALE GENOMIC DNA]</scope>
    <source>
        <strain evidence="8">JCM 16540</strain>
    </source>
</reference>
<keyword evidence="1" id="KW-0540">Nuclease</keyword>
<dbReference type="InterPro" id="IPR013520">
    <property type="entry name" value="Ribonucl_H"/>
</dbReference>
<accession>A0ABP6XEL4</accession>
<comment type="caution">
    <text evidence="7">The sequence shown here is derived from an EMBL/GenBank/DDBJ whole genome shotgun (WGS) entry which is preliminary data.</text>
</comment>
<sequence>MGFYVRKSLRAGPFRVNLSSSGVGVSAGVPGFRVGTGPRGNYVSVGAGGIGYRTSLGRSSGRSAPASPSGPTPPEQVWPTIPVSGDVAMAPTVGLAAQQLVTTGPDDLVQQLNASASRHRIWPWVAGATLLLALLTGAFGLVVLLLGVLITTWLVLWEKSRRTVLAFYDVTDADAEWFDRLTTSWQAAVQLGGAWRVQASGDLHHAHQRKVNAGASSLVRRSIVAFHSAPPPVLTTNIEVPTIVCGPDALLFLPDRVLVRNETSWSSVGYEALQVEASRTRFIEEGTVPADATVVDSTWRYVNKNGGPDRRFSNNRQLPVLLLGELELRTATGLWWIVTCSRTDVAADLANVLRMRRARRLPGPQISLGQAPAPAPALPATPNLTRPALGLPTSTPPTNLAKLLPVPTGLPSAAPGSTGALFTYGRIASSRAGARVPDQLFAVVDVETTGLDAQRGDRVVEIAISRIHLDGRVEDEFATIVNPDRTPGAEFVHGINEDMIRTAPRFADVAGDILARLEGCVVVAHNAAFEDQFLAAEFARLGLRPRPLPALCTLWLSRQVNTTPNHRLSTLARQAGLPMTDAHAALGDVRAVAALLPGMLARLPAPLTYQVVPASSADVADWTTGLPSRSVRLQTRAVGLRRGDDGWMASLLARLPQTAEQAEAPHAEAYLAALGAVLLDGKIVADEAHQLAALAGGAGLGAAEVRTLNATFLESLREAAFEDEVLTPAELRHLRRAATMVGAAAYFDDLTPTAERTGTIGSAVGLPATSGRQRRCGYCQQPGHYRPRCPQLI</sequence>
<keyword evidence="5" id="KW-1133">Transmembrane helix</keyword>
<evidence type="ECO:0000313" key="7">
    <source>
        <dbReference type="EMBL" id="GAA3565757.1"/>
    </source>
</evidence>
<proteinExistence type="predicted"/>
<name>A0ABP6XEL4_9ACTN</name>
<dbReference type="PANTHER" id="PTHR30231">
    <property type="entry name" value="DNA POLYMERASE III SUBUNIT EPSILON"/>
    <property type="match status" value="1"/>
</dbReference>
<dbReference type="SMART" id="SM00479">
    <property type="entry name" value="EXOIII"/>
    <property type="match status" value="1"/>
</dbReference>
<keyword evidence="2" id="KW-0378">Hydrolase</keyword>
<feature type="domain" description="Exonuclease" evidence="6">
    <location>
        <begin position="440"/>
        <end position="605"/>
    </location>
</feature>
<evidence type="ECO:0000256" key="4">
    <source>
        <dbReference type="SAM" id="MobiDB-lite"/>
    </source>
</evidence>
<dbReference type="Pfam" id="PF14020">
    <property type="entry name" value="DUF4236"/>
    <property type="match status" value="1"/>
</dbReference>
<evidence type="ECO:0000313" key="8">
    <source>
        <dbReference type="Proteomes" id="UP001500767"/>
    </source>
</evidence>
<evidence type="ECO:0000256" key="1">
    <source>
        <dbReference type="ARBA" id="ARBA00022722"/>
    </source>
</evidence>
<dbReference type="CDD" id="cd06127">
    <property type="entry name" value="DEDDh"/>
    <property type="match status" value="1"/>
</dbReference>
<keyword evidence="5" id="KW-0812">Transmembrane</keyword>
<dbReference type="Pfam" id="PF00929">
    <property type="entry name" value="RNase_T"/>
    <property type="match status" value="1"/>
</dbReference>
<evidence type="ECO:0000256" key="3">
    <source>
        <dbReference type="ARBA" id="ARBA00022839"/>
    </source>
</evidence>
<keyword evidence="8" id="KW-1185">Reference proteome</keyword>
<keyword evidence="5" id="KW-0472">Membrane</keyword>
<dbReference type="EMBL" id="BAAAYR010000002">
    <property type="protein sequence ID" value="GAA3565757.1"/>
    <property type="molecule type" value="Genomic_DNA"/>
</dbReference>
<dbReference type="InterPro" id="IPR012337">
    <property type="entry name" value="RNaseH-like_sf"/>
</dbReference>
<keyword evidence="3" id="KW-0269">Exonuclease</keyword>
<feature type="transmembrane region" description="Helical" evidence="5">
    <location>
        <begin position="124"/>
        <end position="157"/>
    </location>
</feature>
<dbReference type="InterPro" id="IPR025330">
    <property type="entry name" value="DUF4236"/>
</dbReference>
<protein>
    <recommendedName>
        <fullName evidence="6">Exonuclease domain-containing protein</fullName>
    </recommendedName>
</protein>
<evidence type="ECO:0000256" key="2">
    <source>
        <dbReference type="ARBA" id="ARBA00022801"/>
    </source>
</evidence>
<dbReference type="InterPro" id="IPR036397">
    <property type="entry name" value="RNaseH_sf"/>
</dbReference>